<protein>
    <submittedName>
        <fullName evidence="2">UDP-glycosyltransferase 92A1-like</fullName>
    </submittedName>
</protein>
<evidence type="ECO:0000256" key="1">
    <source>
        <dbReference type="SAM" id="MobiDB-lite"/>
    </source>
</evidence>
<dbReference type="Proteomes" id="UP001140949">
    <property type="component" value="Unassembled WGS sequence"/>
</dbReference>
<dbReference type="EMBL" id="JANAVB010002796">
    <property type="protein sequence ID" value="KAJ6850578.1"/>
    <property type="molecule type" value="Genomic_DNA"/>
</dbReference>
<sequence>MTSPTASATPTHPPLAPSAIFPLATSTHTPASSSILELNSWSTSRGHPTIGTPALRLSSTEFHPQWLRNAPVDGCDSISRWGAHPWTRNPRPSPHLIRSSNPSGSHSSLNPSAASNPRGGLMAQTKGLPLASSPAARSVIWEGRIEFWEPNET</sequence>
<dbReference type="AlphaFoldDB" id="A0AAX6IBY0"/>
<name>A0AAX6IBY0_IRIPA</name>
<comment type="caution">
    <text evidence="2">The sequence shown here is derived from an EMBL/GenBank/DDBJ whole genome shotgun (WGS) entry which is preliminary data.</text>
</comment>
<feature type="region of interest" description="Disordered" evidence="1">
    <location>
        <begin position="78"/>
        <end position="135"/>
    </location>
</feature>
<gene>
    <name evidence="2" type="ORF">M6B38_263565</name>
</gene>
<organism evidence="2 3">
    <name type="scientific">Iris pallida</name>
    <name type="common">Sweet iris</name>
    <dbReference type="NCBI Taxonomy" id="29817"/>
    <lineage>
        <taxon>Eukaryota</taxon>
        <taxon>Viridiplantae</taxon>
        <taxon>Streptophyta</taxon>
        <taxon>Embryophyta</taxon>
        <taxon>Tracheophyta</taxon>
        <taxon>Spermatophyta</taxon>
        <taxon>Magnoliopsida</taxon>
        <taxon>Liliopsida</taxon>
        <taxon>Asparagales</taxon>
        <taxon>Iridaceae</taxon>
        <taxon>Iridoideae</taxon>
        <taxon>Irideae</taxon>
        <taxon>Iris</taxon>
    </lineage>
</organism>
<reference evidence="2" key="2">
    <citation type="submission" date="2023-04" db="EMBL/GenBank/DDBJ databases">
        <authorList>
            <person name="Bruccoleri R.E."/>
            <person name="Oakeley E.J."/>
            <person name="Faust A.-M."/>
            <person name="Dessus-Babus S."/>
            <person name="Altorfer M."/>
            <person name="Burckhardt D."/>
            <person name="Oertli M."/>
            <person name="Naumann U."/>
            <person name="Petersen F."/>
            <person name="Wong J."/>
        </authorList>
    </citation>
    <scope>NUCLEOTIDE SEQUENCE</scope>
    <source>
        <strain evidence="2">GSM-AAB239-AS_SAM_17_03QT</strain>
        <tissue evidence="2">Leaf</tissue>
    </source>
</reference>
<keyword evidence="3" id="KW-1185">Reference proteome</keyword>
<evidence type="ECO:0000313" key="2">
    <source>
        <dbReference type="EMBL" id="KAJ6850578.1"/>
    </source>
</evidence>
<accession>A0AAX6IBY0</accession>
<reference evidence="2" key="1">
    <citation type="journal article" date="2023" name="GigaByte">
        <title>Genome assembly of the bearded iris, Iris pallida Lam.</title>
        <authorList>
            <person name="Bruccoleri R.E."/>
            <person name="Oakeley E.J."/>
            <person name="Faust A.M.E."/>
            <person name="Altorfer M."/>
            <person name="Dessus-Babus S."/>
            <person name="Burckhardt D."/>
            <person name="Oertli M."/>
            <person name="Naumann U."/>
            <person name="Petersen F."/>
            <person name="Wong J."/>
        </authorList>
    </citation>
    <scope>NUCLEOTIDE SEQUENCE</scope>
    <source>
        <strain evidence="2">GSM-AAB239-AS_SAM_17_03QT</strain>
    </source>
</reference>
<feature type="compositionally biased region" description="Low complexity" evidence="1">
    <location>
        <begin position="99"/>
        <end position="117"/>
    </location>
</feature>
<proteinExistence type="predicted"/>
<evidence type="ECO:0000313" key="3">
    <source>
        <dbReference type="Proteomes" id="UP001140949"/>
    </source>
</evidence>